<dbReference type="CDD" id="cd01189">
    <property type="entry name" value="INT_ICEBs1_C_like"/>
    <property type="match status" value="1"/>
</dbReference>
<dbReference type="InterPro" id="IPR050090">
    <property type="entry name" value="Tyrosine_recombinase_XerCD"/>
</dbReference>
<dbReference type="InterPro" id="IPR002104">
    <property type="entry name" value="Integrase_catalytic"/>
</dbReference>
<keyword evidence="7" id="KW-1185">Reference proteome</keyword>
<gene>
    <name evidence="6" type="primary">Int-Tn</name>
    <name evidence="6" type="ORF">DEA8626_01457</name>
</gene>
<dbReference type="PANTHER" id="PTHR30349">
    <property type="entry name" value="PHAGE INTEGRASE-RELATED"/>
    <property type="match status" value="1"/>
</dbReference>
<dbReference type="PANTHER" id="PTHR30349:SF64">
    <property type="entry name" value="PROPHAGE INTEGRASE INTD-RELATED"/>
    <property type="match status" value="1"/>
</dbReference>
<proteinExistence type="inferred from homology"/>
<dbReference type="SUPFAM" id="SSF56349">
    <property type="entry name" value="DNA breaking-rejoining enzymes"/>
    <property type="match status" value="1"/>
</dbReference>
<keyword evidence="2" id="KW-0229">DNA integration</keyword>
<evidence type="ECO:0000256" key="4">
    <source>
        <dbReference type="ARBA" id="ARBA00023172"/>
    </source>
</evidence>
<dbReference type="GO" id="GO:0003677">
    <property type="term" value="F:DNA binding"/>
    <property type="evidence" value="ECO:0007669"/>
    <property type="project" value="UniProtKB-KW"/>
</dbReference>
<evidence type="ECO:0000256" key="1">
    <source>
        <dbReference type="ARBA" id="ARBA00008857"/>
    </source>
</evidence>
<protein>
    <submittedName>
        <fullName evidence="6">Transposase from transposon Tn916</fullName>
    </submittedName>
</protein>
<dbReference type="OrthoDB" id="9785687at2"/>
<dbReference type="InterPro" id="IPR013762">
    <property type="entry name" value="Integrase-like_cat_sf"/>
</dbReference>
<dbReference type="Pfam" id="PF00589">
    <property type="entry name" value="Phage_integrase"/>
    <property type="match status" value="1"/>
</dbReference>
<reference evidence="6 7" key="1">
    <citation type="submission" date="2018-03" db="EMBL/GenBank/DDBJ databases">
        <authorList>
            <person name="Keele B.F."/>
        </authorList>
    </citation>
    <scope>NUCLEOTIDE SEQUENCE [LARGE SCALE GENOMIC DNA]</scope>
    <source>
        <strain evidence="6 7">CECT 8626</strain>
    </source>
</reference>
<dbReference type="InterPro" id="IPR011010">
    <property type="entry name" value="DNA_brk_join_enz"/>
</dbReference>
<evidence type="ECO:0000256" key="3">
    <source>
        <dbReference type="ARBA" id="ARBA00023125"/>
    </source>
</evidence>
<dbReference type="InterPro" id="IPR010998">
    <property type="entry name" value="Integrase_recombinase_N"/>
</dbReference>
<evidence type="ECO:0000259" key="5">
    <source>
        <dbReference type="PROSITE" id="PS51898"/>
    </source>
</evidence>
<dbReference type="AlphaFoldDB" id="A0A2R8B5M3"/>
<dbReference type="RefSeq" id="WP_108852319.1">
    <property type="nucleotide sequence ID" value="NZ_OMOQ01000001.1"/>
</dbReference>
<dbReference type="EMBL" id="OMOQ01000001">
    <property type="protein sequence ID" value="SPH17929.1"/>
    <property type="molecule type" value="Genomic_DNA"/>
</dbReference>
<keyword evidence="3" id="KW-0238">DNA-binding</keyword>
<keyword evidence="4" id="KW-0233">DNA recombination</keyword>
<name>A0A2R8B5M3_9RHOB</name>
<dbReference type="Gene3D" id="1.10.150.130">
    <property type="match status" value="1"/>
</dbReference>
<evidence type="ECO:0000313" key="7">
    <source>
        <dbReference type="Proteomes" id="UP000244924"/>
    </source>
</evidence>
<feature type="domain" description="Tyr recombinase" evidence="5">
    <location>
        <begin position="170"/>
        <end position="381"/>
    </location>
</feature>
<accession>A0A2R8B5M3</accession>
<evidence type="ECO:0000256" key="2">
    <source>
        <dbReference type="ARBA" id="ARBA00022908"/>
    </source>
</evidence>
<dbReference type="Gene3D" id="1.10.443.10">
    <property type="entry name" value="Intergrase catalytic core"/>
    <property type="match status" value="1"/>
</dbReference>
<sequence length="402" mass="46198">MSDIRKRTGAKGTTYQVRYPSSATKSGYAYKTFSTQKEARAFLEGGNTKLSCQNRESGVTSVGDAIDFWLDVCEKEGRDEREPVSPATLENYRWRARTMKKFNWDKQLCEVEEPDVIAFRSWLKRNCTPDQGQKVMSSFHSVLIEMKRRGYISADPAENVTLRTSARHKEPVSIPTLEDMQEILRAADRLANSKNNEIAAAWERYRPMIYLAADSGMRPQEYLVLPVAAIDERGVRVVQALDRSNRIGPPKTKAGRRYIPVGDATLDMVRHYASKHDNCGGFAFPTRREGDFQRYNVYVRRGFHKLMDEAGMVSERRDGKSVKLIRRYRPYSLRHFFASMLIEQKKSLKFIQSVMGHENIKMTFDVYGHIIRRKEIDEIDEEGGILRYLSDESCGKSVAKNT</sequence>
<dbReference type="GO" id="GO:0006310">
    <property type="term" value="P:DNA recombination"/>
    <property type="evidence" value="ECO:0007669"/>
    <property type="project" value="UniProtKB-KW"/>
</dbReference>
<dbReference type="Proteomes" id="UP000244924">
    <property type="component" value="Unassembled WGS sequence"/>
</dbReference>
<dbReference type="GO" id="GO:0015074">
    <property type="term" value="P:DNA integration"/>
    <property type="evidence" value="ECO:0007669"/>
    <property type="project" value="UniProtKB-KW"/>
</dbReference>
<evidence type="ECO:0000313" key="6">
    <source>
        <dbReference type="EMBL" id="SPH17929.1"/>
    </source>
</evidence>
<comment type="similarity">
    <text evidence="1">Belongs to the 'phage' integrase family.</text>
</comment>
<dbReference type="PROSITE" id="PS51898">
    <property type="entry name" value="TYR_RECOMBINASE"/>
    <property type="match status" value="1"/>
</dbReference>
<organism evidence="6 7">
    <name type="scientific">Albidovulum aquaemixtae</name>
    <dbReference type="NCBI Taxonomy" id="1542388"/>
    <lineage>
        <taxon>Bacteria</taxon>
        <taxon>Pseudomonadati</taxon>
        <taxon>Pseudomonadota</taxon>
        <taxon>Alphaproteobacteria</taxon>
        <taxon>Rhodobacterales</taxon>
        <taxon>Paracoccaceae</taxon>
        <taxon>Albidovulum</taxon>
    </lineage>
</organism>